<feature type="domain" description="Terpene synthase N-terminal" evidence="3">
    <location>
        <begin position="29"/>
        <end position="188"/>
    </location>
</feature>
<dbReference type="OrthoDB" id="1877784at2759"/>
<dbReference type="PANTHER" id="PTHR31225">
    <property type="entry name" value="OS04G0344100 PROTEIN-RELATED"/>
    <property type="match status" value="1"/>
</dbReference>
<reference evidence="4" key="2">
    <citation type="submission" date="2015-07" db="EMBL/GenBank/DDBJ databases">
        <authorList>
            <person name="Noorani M."/>
        </authorList>
    </citation>
    <scope>NUCLEOTIDE SEQUENCE</scope>
    <source>
        <strain evidence="4">Yugu1</strain>
    </source>
</reference>
<keyword evidence="6" id="KW-1185">Reference proteome</keyword>
<proteinExistence type="predicted"/>
<evidence type="ECO:0000313" key="6">
    <source>
        <dbReference type="Proteomes" id="UP000004995"/>
    </source>
</evidence>
<protein>
    <recommendedName>
        <fullName evidence="3">Terpene synthase N-terminal domain-containing protein</fullName>
    </recommendedName>
</protein>
<dbReference type="Proteomes" id="UP000004995">
    <property type="component" value="Unassembled WGS sequence"/>
</dbReference>
<evidence type="ECO:0000256" key="2">
    <source>
        <dbReference type="ARBA" id="ARBA00023239"/>
    </source>
</evidence>
<evidence type="ECO:0000259" key="3">
    <source>
        <dbReference type="Pfam" id="PF01397"/>
    </source>
</evidence>
<evidence type="ECO:0000256" key="1">
    <source>
        <dbReference type="ARBA" id="ARBA00022842"/>
    </source>
</evidence>
<dbReference type="InterPro" id="IPR008930">
    <property type="entry name" value="Terpenoid_cyclase/PrenylTrfase"/>
</dbReference>
<dbReference type="SUPFAM" id="SSF48239">
    <property type="entry name" value="Terpenoid cyclases/Protein prenyltransferases"/>
    <property type="match status" value="1"/>
</dbReference>
<organism evidence="5 6">
    <name type="scientific">Setaria italica</name>
    <name type="common">Foxtail millet</name>
    <name type="synonym">Panicum italicum</name>
    <dbReference type="NCBI Taxonomy" id="4555"/>
    <lineage>
        <taxon>Eukaryota</taxon>
        <taxon>Viridiplantae</taxon>
        <taxon>Streptophyta</taxon>
        <taxon>Embryophyta</taxon>
        <taxon>Tracheophyta</taxon>
        <taxon>Spermatophyta</taxon>
        <taxon>Magnoliopsida</taxon>
        <taxon>Liliopsida</taxon>
        <taxon>Poales</taxon>
        <taxon>Poaceae</taxon>
        <taxon>PACMAD clade</taxon>
        <taxon>Panicoideae</taxon>
        <taxon>Panicodae</taxon>
        <taxon>Paniceae</taxon>
        <taxon>Cenchrinae</taxon>
        <taxon>Setaria</taxon>
    </lineage>
</organism>
<dbReference type="Gene3D" id="1.10.600.10">
    <property type="entry name" value="Farnesyl Diphosphate Synthase"/>
    <property type="match status" value="1"/>
</dbReference>
<dbReference type="eggNOG" id="ENOG502QUCN">
    <property type="taxonomic scope" value="Eukaryota"/>
</dbReference>
<gene>
    <name evidence="4" type="ORF">SETIT_2G086500v2</name>
</gene>
<evidence type="ECO:0000313" key="4">
    <source>
        <dbReference type="EMBL" id="RCV10118.1"/>
    </source>
</evidence>
<dbReference type="OMA" id="DAKCLLA"/>
<dbReference type="InterPro" id="IPR008949">
    <property type="entry name" value="Isoprenoid_synthase_dom_sf"/>
</dbReference>
<dbReference type="InterPro" id="IPR036965">
    <property type="entry name" value="Terpene_synth_N_sf"/>
</dbReference>
<dbReference type="InterPro" id="IPR001906">
    <property type="entry name" value="Terpene_synth_N"/>
</dbReference>
<dbReference type="InterPro" id="IPR050148">
    <property type="entry name" value="Terpene_synthase-like"/>
</dbReference>
<dbReference type="STRING" id="4555.K4A2H4"/>
<dbReference type="EMBL" id="AGNK02000763">
    <property type="status" value="NOT_ANNOTATED_CDS"/>
    <property type="molecule type" value="Genomic_DNA"/>
</dbReference>
<dbReference type="Pfam" id="PF01397">
    <property type="entry name" value="Terpene_synth"/>
    <property type="match status" value="1"/>
</dbReference>
<dbReference type="GO" id="GO:0010333">
    <property type="term" value="F:terpene synthase activity"/>
    <property type="evidence" value="ECO:0007669"/>
    <property type="project" value="InterPro"/>
</dbReference>
<accession>K4A2H4</accession>
<dbReference type="GO" id="GO:0016114">
    <property type="term" value="P:terpenoid biosynthetic process"/>
    <property type="evidence" value="ECO:0007669"/>
    <property type="project" value="InterPro"/>
</dbReference>
<reference evidence="5" key="3">
    <citation type="submission" date="2018-08" db="UniProtKB">
        <authorList>
            <consortium name="EnsemblPlants"/>
        </authorList>
    </citation>
    <scope>IDENTIFICATION</scope>
    <source>
        <strain evidence="5">Yugu1</strain>
    </source>
</reference>
<dbReference type="EnsemblPlants" id="KQL23034">
    <property type="protein sequence ID" value="KQL23034"/>
    <property type="gene ID" value="SETIT_033072mg"/>
</dbReference>
<dbReference type="AlphaFoldDB" id="K4A2H4"/>
<dbReference type="HOGENOM" id="CLU_003125_0_1_1"/>
<dbReference type="EMBL" id="CM003529">
    <property type="protein sequence ID" value="RCV10118.1"/>
    <property type="molecule type" value="Genomic_DNA"/>
</dbReference>
<evidence type="ECO:0000313" key="5">
    <source>
        <dbReference type="EnsemblPlants" id="KQL23034"/>
    </source>
</evidence>
<dbReference type="Gramene" id="KQL23034">
    <property type="protein sequence ID" value="KQL23034"/>
    <property type="gene ID" value="SETIT_033072mg"/>
</dbReference>
<reference evidence="4 6" key="1">
    <citation type="journal article" date="2012" name="Nat. Biotechnol.">
        <title>Reference genome sequence of the model plant Setaria.</title>
        <authorList>
            <person name="Bennetzen J.L."/>
            <person name="Schmutz J."/>
            <person name="Wang H."/>
            <person name="Percifield R."/>
            <person name="Hawkins J."/>
            <person name="Pontaroli A.C."/>
            <person name="Estep M."/>
            <person name="Feng L."/>
            <person name="Vaughn J.N."/>
            <person name="Grimwood J."/>
            <person name="Jenkins J."/>
            <person name="Barry K."/>
            <person name="Lindquist E."/>
            <person name="Hellsten U."/>
            <person name="Deshpande S."/>
            <person name="Wang X."/>
            <person name="Wu X."/>
            <person name="Mitros T."/>
            <person name="Triplett J."/>
            <person name="Yang X."/>
            <person name="Ye C.Y."/>
            <person name="Mauro-Herrera M."/>
            <person name="Wang L."/>
            <person name="Li P."/>
            <person name="Sharma M."/>
            <person name="Sharma R."/>
            <person name="Ronald P.C."/>
            <person name="Panaud O."/>
            <person name="Kellogg E.A."/>
            <person name="Brutnell T.P."/>
            <person name="Doust A.N."/>
            <person name="Tuskan G.A."/>
            <person name="Rokhsar D."/>
            <person name="Devos K.M."/>
        </authorList>
    </citation>
    <scope>NUCLEOTIDE SEQUENCE [LARGE SCALE GENOMIC DNA]</scope>
    <source>
        <strain evidence="6">cv. Yugu1</strain>
        <strain evidence="4">Yugu1</strain>
    </source>
</reference>
<keyword evidence="1" id="KW-0460">Magnesium</keyword>
<sequence>MGTCGSPVLAVASQEVILQRKPRPYTPSIWGDFFLEHQPCTPLQFMKENARIKQEEVRQIILDTSASSELALKLELVDTLQRIGVGHHYKEIDELLGDIEDAQLEGGCNASYIKHGHNVSSDVFVKFRDDQGTTSNDAKCLLALYDAAHLRTRGEEILDNATAFTKSRLQSMMKTLDPELAAEVEYTLETPSYRRVERVEARRYINLYEKGITSSKAISHINQYFSANESSC</sequence>
<keyword evidence="2" id="KW-0456">Lyase</keyword>
<dbReference type="Gene3D" id="1.50.10.130">
    <property type="entry name" value="Terpene synthase, N-terminal domain"/>
    <property type="match status" value="1"/>
</dbReference>
<name>K4A2H4_SETIT</name>
<dbReference type="PANTHER" id="PTHR31225:SF93">
    <property type="entry name" value="ALPHA-HUMULENE_(-)-(E)-BETA-CARYOPHYLLENE SYNTHASE"/>
    <property type="match status" value="1"/>
</dbReference>